<dbReference type="HAMAP" id="MF_00564">
    <property type="entry name" value="RNase_PH"/>
    <property type="match status" value="1"/>
</dbReference>
<dbReference type="InterPro" id="IPR015847">
    <property type="entry name" value="ExoRNase_PH_dom2"/>
</dbReference>
<dbReference type="AlphaFoldDB" id="A0A9X4RKT2"/>
<dbReference type="InterPro" id="IPR050080">
    <property type="entry name" value="RNase_PH"/>
</dbReference>
<reference evidence="9" key="2">
    <citation type="submission" date="2022-10" db="EMBL/GenBank/DDBJ databases">
        <authorList>
            <person name="Aronson H.S."/>
        </authorList>
    </citation>
    <scope>NUCLEOTIDE SEQUENCE</scope>
    <source>
        <strain evidence="9">RS19-109</strain>
    </source>
</reference>
<evidence type="ECO:0000256" key="1">
    <source>
        <dbReference type="ARBA" id="ARBA00006678"/>
    </source>
</evidence>
<dbReference type="SUPFAM" id="SSF55666">
    <property type="entry name" value="Ribonuclease PH domain 2-like"/>
    <property type="match status" value="1"/>
</dbReference>
<comment type="subunit">
    <text evidence="6">Homohexameric ring arranged as a trimer of dimers.</text>
</comment>
<dbReference type="Gene3D" id="3.30.230.70">
    <property type="entry name" value="GHMP Kinase, N-terminal domain"/>
    <property type="match status" value="1"/>
</dbReference>
<dbReference type="SUPFAM" id="SSF54211">
    <property type="entry name" value="Ribosomal protein S5 domain 2-like"/>
    <property type="match status" value="1"/>
</dbReference>
<dbReference type="PANTHER" id="PTHR11953:SF0">
    <property type="entry name" value="EXOSOME COMPLEX COMPONENT RRP41"/>
    <property type="match status" value="1"/>
</dbReference>
<dbReference type="InterPro" id="IPR001247">
    <property type="entry name" value="ExoRNase_PH_dom1"/>
</dbReference>
<dbReference type="InterPro" id="IPR002381">
    <property type="entry name" value="RNase_PH_bac-type"/>
</dbReference>
<dbReference type="RefSeq" id="WP_307632315.1">
    <property type="nucleotide sequence ID" value="NZ_JAPHEH010000001.1"/>
</dbReference>
<feature type="binding site" evidence="6">
    <location>
        <position position="85"/>
    </location>
    <ligand>
        <name>phosphate</name>
        <dbReference type="ChEBI" id="CHEBI:43474"/>
        <note>substrate</note>
    </ligand>
</feature>
<evidence type="ECO:0000313" key="9">
    <source>
        <dbReference type="EMBL" id="MDG4475341.1"/>
    </source>
</evidence>
<proteinExistence type="inferred from homology"/>
<dbReference type="EC" id="2.7.7.56" evidence="6"/>
<dbReference type="GO" id="GO:0008033">
    <property type="term" value="P:tRNA processing"/>
    <property type="evidence" value="ECO:0007669"/>
    <property type="project" value="UniProtKB-UniRule"/>
</dbReference>
<evidence type="ECO:0000256" key="3">
    <source>
        <dbReference type="ARBA" id="ARBA00022555"/>
    </source>
</evidence>
<keyword evidence="5" id="KW-0694">RNA-binding</keyword>
<dbReference type="InterPro" id="IPR020568">
    <property type="entry name" value="Ribosomal_Su5_D2-typ_SF"/>
</dbReference>
<feature type="domain" description="Exoribonuclease phosphorolytic" evidence="8">
    <location>
        <begin position="157"/>
        <end position="222"/>
    </location>
</feature>
<evidence type="ECO:0000259" key="8">
    <source>
        <dbReference type="Pfam" id="PF03725"/>
    </source>
</evidence>
<dbReference type="NCBIfam" id="TIGR01966">
    <property type="entry name" value="RNasePH"/>
    <property type="match status" value="1"/>
</dbReference>
<evidence type="ECO:0000256" key="6">
    <source>
        <dbReference type="HAMAP-Rule" id="MF_00564"/>
    </source>
</evidence>
<dbReference type="GO" id="GO:0000175">
    <property type="term" value="F:3'-5'-RNA exonuclease activity"/>
    <property type="evidence" value="ECO:0007669"/>
    <property type="project" value="UniProtKB-UniRule"/>
</dbReference>
<comment type="similarity">
    <text evidence="1 6">Belongs to the RNase PH family.</text>
</comment>
<feature type="binding site" evidence="6">
    <location>
        <begin position="123"/>
        <end position="125"/>
    </location>
    <ligand>
        <name>phosphate</name>
        <dbReference type="ChEBI" id="CHEBI:43474"/>
        <note>substrate</note>
    </ligand>
</feature>
<feature type="domain" description="Exoribonuclease phosphorolytic" evidence="7">
    <location>
        <begin position="11"/>
        <end position="139"/>
    </location>
</feature>
<dbReference type="InterPro" id="IPR027408">
    <property type="entry name" value="PNPase/RNase_PH_dom_sf"/>
</dbReference>
<comment type="caution">
    <text evidence="9">The sequence shown here is derived from an EMBL/GenBank/DDBJ whole genome shotgun (WGS) entry which is preliminary data.</text>
</comment>
<keyword evidence="6" id="KW-0548">Nucleotidyltransferase</keyword>
<keyword evidence="10" id="KW-1185">Reference proteome</keyword>
<evidence type="ECO:0000256" key="2">
    <source>
        <dbReference type="ARBA" id="ARBA00022552"/>
    </source>
</evidence>
<dbReference type="GO" id="GO:0016075">
    <property type="term" value="P:rRNA catabolic process"/>
    <property type="evidence" value="ECO:0007669"/>
    <property type="project" value="UniProtKB-UniRule"/>
</dbReference>
<comment type="function">
    <text evidence="6">Phosphorolytic 3'-5' exoribonuclease that plays an important role in tRNA 3'-end maturation. Removes nucleotide residues following the 3'-CCA terminus of tRNAs; can also add nucleotides to the ends of RNA molecules by using nucleoside diphosphates as substrates, but this may not be physiologically important. Probably plays a role in initiation of 16S rRNA degradation (leading to ribosome degradation) during starvation.</text>
</comment>
<accession>A0A9X4RKT2</accession>
<reference evidence="9" key="1">
    <citation type="journal article" date="2022" name="bioRxiv">
        <title>Thiovibrio frasassiensisgen. nov., sp. nov., an autotrophic, elemental sulfur disproportionating bacterium isolated from sulfidic karst sediment, and proposal of Thiovibrionaceae fam. nov.</title>
        <authorList>
            <person name="Aronson H."/>
            <person name="Thomas C."/>
            <person name="Bhattacharyya M."/>
            <person name="Eckstein S."/>
            <person name="Jensen S."/>
            <person name="Barco R."/>
            <person name="Macalady J."/>
            <person name="Amend J."/>
        </authorList>
    </citation>
    <scope>NUCLEOTIDE SEQUENCE</scope>
    <source>
        <strain evidence="9">RS19-109</strain>
    </source>
</reference>
<dbReference type="InterPro" id="IPR036345">
    <property type="entry name" value="ExoRNase_PH_dom2_sf"/>
</dbReference>
<dbReference type="PANTHER" id="PTHR11953">
    <property type="entry name" value="EXOSOME COMPLEX COMPONENT"/>
    <property type="match status" value="1"/>
</dbReference>
<evidence type="ECO:0000313" key="10">
    <source>
        <dbReference type="Proteomes" id="UP001154240"/>
    </source>
</evidence>
<sequence length="233" mass="25253">MRNDQRAADALRPITIEKGFQPQAYASLLITMGGTQVCCAVTMEPSVPPFLRGTGQGWITAEYGMLPCSTSSRMQREAAKGRSGRTYEIQRLLGRSLRTMVDLALLGEVTLRVDCDVLKADGGTRTASITGAAIAMRDAITRMHREGGLAKMVEILPVAAISAGIVDGQALLDLDYSEDSTAEVDANFVMTGDGRWVETQCTAEGKPFWPEDFGKMAVLARKGIDELFTLWAQ</sequence>
<keyword evidence="6" id="KW-0808">Transferase</keyword>
<keyword evidence="2 6" id="KW-0698">rRNA processing</keyword>
<gene>
    <name evidence="6 9" type="primary">rph</name>
    <name evidence="9" type="ORF">OLX77_04095</name>
</gene>
<name>A0A9X4RKT2_9BACT</name>
<dbReference type="EMBL" id="JAPHEH010000001">
    <property type="protein sequence ID" value="MDG4475341.1"/>
    <property type="molecule type" value="Genomic_DNA"/>
</dbReference>
<dbReference type="Pfam" id="PF01138">
    <property type="entry name" value="RNase_PH"/>
    <property type="match status" value="1"/>
</dbReference>
<dbReference type="FunFam" id="3.30.230.70:FF:000003">
    <property type="entry name" value="Ribonuclease PH"/>
    <property type="match status" value="1"/>
</dbReference>
<dbReference type="Proteomes" id="UP001154240">
    <property type="component" value="Unassembled WGS sequence"/>
</dbReference>
<dbReference type="GO" id="GO:0009022">
    <property type="term" value="F:tRNA nucleotidyltransferase activity"/>
    <property type="evidence" value="ECO:0007669"/>
    <property type="project" value="UniProtKB-UniRule"/>
</dbReference>
<keyword evidence="3 6" id="KW-0820">tRNA-binding</keyword>
<evidence type="ECO:0000256" key="5">
    <source>
        <dbReference type="ARBA" id="ARBA00022884"/>
    </source>
</evidence>
<evidence type="ECO:0000256" key="4">
    <source>
        <dbReference type="ARBA" id="ARBA00022694"/>
    </source>
</evidence>
<dbReference type="GO" id="GO:0031125">
    <property type="term" value="P:rRNA 3'-end processing"/>
    <property type="evidence" value="ECO:0007669"/>
    <property type="project" value="UniProtKB-ARBA"/>
</dbReference>
<protein>
    <recommendedName>
        <fullName evidence="6">Ribonuclease PH</fullName>
        <shortName evidence="6">RNase PH</shortName>
        <ecNumber evidence="6">2.7.7.56</ecNumber>
    </recommendedName>
    <alternativeName>
        <fullName evidence="6">tRNA nucleotidyltransferase</fullName>
    </alternativeName>
</protein>
<dbReference type="Pfam" id="PF03725">
    <property type="entry name" value="RNase_PH_C"/>
    <property type="match status" value="1"/>
</dbReference>
<keyword evidence="4 6" id="KW-0819">tRNA processing</keyword>
<dbReference type="GO" id="GO:0000049">
    <property type="term" value="F:tRNA binding"/>
    <property type="evidence" value="ECO:0007669"/>
    <property type="project" value="UniProtKB-UniRule"/>
</dbReference>
<organism evidence="9 10">
    <name type="scientific">Thiovibrio frasassiensis</name>
    <dbReference type="NCBI Taxonomy" id="2984131"/>
    <lineage>
        <taxon>Bacteria</taxon>
        <taxon>Pseudomonadati</taxon>
        <taxon>Thermodesulfobacteriota</taxon>
        <taxon>Desulfobulbia</taxon>
        <taxon>Desulfobulbales</taxon>
        <taxon>Thiovibrionaceae</taxon>
        <taxon>Thiovibrio</taxon>
    </lineage>
</organism>
<evidence type="ECO:0000259" key="7">
    <source>
        <dbReference type="Pfam" id="PF01138"/>
    </source>
</evidence>
<comment type="catalytic activity">
    <reaction evidence="6">
        <text>tRNA(n+1) + phosphate = tRNA(n) + a ribonucleoside 5'-diphosphate</text>
        <dbReference type="Rhea" id="RHEA:10628"/>
        <dbReference type="Rhea" id="RHEA-COMP:17343"/>
        <dbReference type="Rhea" id="RHEA-COMP:17344"/>
        <dbReference type="ChEBI" id="CHEBI:43474"/>
        <dbReference type="ChEBI" id="CHEBI:57930"/>
        <dbReference type="ChEBI" id="CHEBI:173114"/>
        <dbReference type="EC" id="2.7.7.56"/>
    </reaction>
</comment>